<dbReference type="Gene3D" id="3.30.530.20">
    <property type="match status" value="1"/>
</dbReference>
<dbReference type="InterPro" id="IPR023393">
    <property type="entry name" value="START-like_dom_sf"/>
</dbReference>
<reference evidence="3" key="1">
    <citation type="submission" date="2020-05" db="EMBL/GenBank/DDBJ databases">
        <authorList>
            <person name="Chiriac C."/>
            <person name="Salcher M."/>
            <person name="Ghai R."/>
            <person name="Kavagutti S V."/>
        </authorList>
    </citation>
    <scope>NUCLEOTIDE SEQUENCE</scope>
</reference>
<proteinExistence type="inferred from homology"/>
<dbReference type="EMBL" id="CAESAO010000220">
    <property type="protein sequence ID" value="CAB4347434.1"/>
    <property type="molecule type" value="Genomic_DNA"/>
</dbReference>
<dbReference type="AlphaFoldDB" id="A0A6J5ZXR4"/>
<protein>
    <submittedName>
        <fullName evidence="3">Unannotated protein</fullName>
    </submittedName>
</protein>
<dbReference type="CDD" id="cd07812">
    <property type="entry name" value="SRPBCC"/>
    <property type="match status" value="1"/>
</dbReference>
<evidence type="ECO:0000256" key="1">
    <source>
        <dbReference type="ARBA" id="ARBA00006817"/>
    </source>
</evidence>
<dbReference type="SUPFAM" id="SSF55961">
    <property type="entry name" value="Bet v1-like"/>
    <property type="match status" value="1"/>
</dbReference>
<dbReference type="Pfam" id="PF08327">
    <property type="entry name" value="AHSA1"/>
    <property type="match status" value="1"/>
</dbReference>
<evidence type="ECO:0000259" key="2">
    <source>
        <dbReference type="Pfam" id="PF08327"/>
    </source>
</evidence>
<evidence type="ECO:0000313" key="3">
    <source>
        <dbReference type="EMBL" id="CAB4347434.1"/>
    </source>
</evidence>
<comment type="similarity">
    <text evidence="1">Belongs to the AHA1 family.</text>
</comment>
<accession>A0A6J5ZXR4</accession>
<feature type="domain" description="Activator of Hsp90 ATPase homologue 1/2-like C-terminal" evidence="2">
    <location>
        <begin position="14"/>
        <end position="150"/>
    </location>
</feature>
<organism evidence="3">
    <name type="scientific">freshwater metagenome</name>
    <dbReference type="NCBI Taxonomy" id="449393"/>
    <lineage>
        <taxon>unclassified sequences</taxon>
        <taxon>metagenomes</taxon>
        <taxon>ecological metagenomes</taxon>
    </lineage>
</organism>
<dbReference type="InterPro" id="IPR013538">
    <property type="entry name" value="ASHA1/2-like_C"/>
</dbReference>
<gene>
    <name evidence="3" type="ORF">UFOPK3522_01689</name>
</gene>
<sequence>MQPCTISQKIDRPISVVFDYLSDVANYSEFTEHFLAEWRMTREETFGLGAGGRFREDLPFSRFGWGDMAIVEYAEPRLIVLAGRSGKYNRIRTLTVLQLSDDGNGGTELELTTETRPVLPSDKFLEAIAQNRARKRGWRKSLKRLSRILEHNRDRGRRATIAGGARKPATGLRA</sequence>
<name>A0A6J5ZXR4_9ZZZZ</name>